<organism evidence="1 2">
    <name type="scientific">Parascaris univalens</name>
    <name type="common">Nematode worm</name>
    <dbReference type="NCBI Taxonomy" id="6257"/>
    <lineage>
        <taxon>Eukaryota</taxon>
        <taxon>Metazoa</taxon>
        <taxon>Ecdysozoa</taxon>
        <taxon>Nematoda</taxon>
        <taxon>Chromadorea</taxon>
        <taxon>Rhabditida</taxon>
        <taxon>Spirurina</taxon>
        <taxon>Ascaridomorpha</taxon>
        <taxon>Ascaridoidea</taxon>
        <taxon>Ascarididae</taxon>
        <taxon>Parascaris</taxon>
    </lineage>
</organism>
<dbReference type="AlphaFoldDB" id="A0A915ABK3"/>
<keyword evidence="1" id="KW-1185">Reference proteome</keyword>
<name>A0A915ABK3_PARUN</name>
<dbReference type="WBParaSite" id="PgR003_g190_t01">
    <property type="protein sequence ID" value="PgR003_g190_t01"/>
    <property type="gene ID" value="PgR003_g190"/>
</dbReference>
<accession>A0A915ABK3</accession>
<protein>
    <submittedName>
        <fullName evidence="2">Uncharacterized protein</fullName>
    </submittedName>
</protein>
<dbReference type="Proteomes" id="UP000887569">
    <property type="component" value="Unplaced"/>
</dbReference>
<sequence length="112" mass="12440">MTSFGQADALSQLIAVLVPNDGDMVLVAFAMENDTHGQSPTQSTHLQLTAQEIADTTRLDDVLQKAIYYIEHRDDDQAVPTVVHRGIESLLRRMAENTQAADPHPCELRRTI</sequence>
<reference evidence="2" key="1">
    <citation type="submission" date="2022-11" db="UniProtKB">
        <authorList>
            <consortium name="WormBaseParasite"/>
        </authorList>
    </citation>
    <scope>IDENTIFICATION</scope>
</reference>
<proteinExistence type="predicted"/>
<evidence type="ECO:0000313" key="1">
    <source>
        <dbReference type="Proteomes" id="UP000887569"/>
    </source>
</evidence>
<evidence type="ECO:0000313" key="2">
    <source>
        <dbReference type="WBParaSite" id="PgR003_g190_t01"/>
    </source>
</evidence>